<organism evidence="2 3">
    <name type="scientific">Streptomyces ossamyceticus</name>
    <dbReference type="NCBI Taxonomy" id="249581"/>
    <lineage>
        <taxon>Bacteria</taxon>
        <taxon>Bacillati</taxon>
        <taxon>Actinomycetota</taxon>
        <taxon>Actinomycetes</taxon>
        <taxon>Kitasatosporales</taxon>
        <taxon>Streptomycetaceae</taxon>
        <taxon>Streptomyces</taxon>
    </lineage>
</organism>
<sequence>MPASVERGDLTSGFDRPGRSNPLDRLDSVEIKVTFSGAGAAAATRALAPDIGGARRRVYFCEALARSTAPGHLPLLDAGLILRLRAGSGRVGAATAELRPCRRSRLSGRWLRFREQGPDSFRLADTWSGDRRVLSATFVSDCDRTAVEAAAAGAASLSSVFSARQQAFLADCADARADLDALNLLGPVRTVSWRDVRIDHHAVVLKYGSLRGYGSGNGYGRGSGALDWLEVSERVAPEGAEVVQASLTALLEERGLEPDLGPVATTRRVLETLARDA</sequence>
<reference evidence="2 3" key="1">
    <citation type="submission" date="2024-06" db="EMBL/GenBank/DDBJ databases">
        <title>The Natural Products Discovery Center: Release of the First 8490 Sequenced Strains for Exploring Actinobacteria Biosynthetic Diversity.</title>
        <authorList>
            <person name="Kalkreuter E."/>
            <person name="Kautsar S.A."/>
            <person name="Yang D."/>
            <person name="Bader C.D."/>
            <person name="Teijaro C.N."/>
            <person name="Fluegel L."/>
            <person name="Davis C.M."/>
            <person name="Simpson J.R."/>
            <person name="Lauterbach L."/>
            <person name="Steele A.D."/>
            <person name="Gui C."/>
            <person name="Meng S."/>
            <person name="Li G."/>
            <person name="Viehrig K."/>
            <person name="Ye F."/>
            <person name="Su P."/>
            <person name="Kiefer A.F."/>
            <person name="Nichols A."/>
            <person name="Cepeda A.J."/>
            <person name="Yan W."/>
            <person name="Fan B."/>
            <person name="Jiang Y."/>
            <person name="Adhikari A."/>
            <person name="Zheng C.-J."/>
            <person name="Schuster L."/>
            <person name="Cowan T.M."/>
            <person name="Smanski M.J."/>
            <person name="Chevrette M.G."/>
            <person name="De Carvalho L.P.S."/>
            <person name="Shen B."/>
        </authorList>
    </citation>
    <scope>NUCLEOTIDE SEQUENCE [LARGE SCALE GENOMIC DNA]</scope>
    <source>
        <strain evidence="2 3">NPDC006434</strain>
    </source>
</reference>
<name>A0ABV2UWC7_9ACTN</name>
<evidence type="ECO:0000313" key="3">
    <source>
        <dbReference type="Proteomes" id="UP001550210"/>
    </source>
</evidence>
<accession>A0ABV2UWC7</accession>
<gene>
    <name evidence="2" type="ORF">ABZZ21_10920</name>
</gene>
<dbReference type="EMBL" id="JBEXPZ010000012">
    <property type="protein sequence ID" value="MET9845075.1"/>
    <property type="molecule type" value="Genomic_DNA"/>
</dbReference>
<proteinExistence type="predicted"/>
<evidence type="ECO:0000256" key="1">
    <source>
        <dbReference type="SAM" id="MobiDB-lite"/>
    </source>
</evidence>
<evidence type="ECO:0008006" key="4">
    <source>
        <dbReference type="Google" id="ProtNLM"/>
    </source>
</evidence>
<dbReference type="Proteomes" id="UP001550210">
    <property type="component" value="Unassembled WGS sequence"/>
</dbReference>
<dbReference type="RefSeq" id="WP_355395660.1">
    <property type="nucleotide sequence ID" value="NZ_JBEGHN010000008.1"/>
</dbReference>
<keyword evidence="3" id="KW-1185">Reference proteome</keyword>
<feature type="region of interest" description="Disordered" evidence="1">
    <location>
        <begin position="1"/>
        <end position="23"/>
    </location>
</feature>
<protein>
    <recommendedName>
        <fullName evidence="4">CYTH domain-containing protein</fullName>
    </recommendedName>
</protein>
<comment type="caution">
    <text evidence="2">The sequence shown here is derived from an EMBL/GenBank/DDBJ whole genome shotgun (WGS) entry which is preliminary data.</text>
</comment>
<evidence type="ECO:0000313" key="2">
    <source>
        <dbReference type="EMBL" id="MET9845075.1"/>
    </source>
</evidence>